<keyword evidence="4" id="KW-0256">Endoplasmic reticulum</keyword>
<evidence type="ECO:0000256" key="4">
    <source>
        <dbReference type="ARBA" id="ARBA00022824"/>
    </source>
</evidence>
<name>A0A0F4G9A2_9PEZI</name>
<evidence type="ECO:0000256" key="9">
    <source>
        <dbReference type="SAM" id="MobiDB-lite"/>
    </source>
</evidence>
<feature type="compositionally biased region" description="Basic and acidic residues" evidence="9">
    <location>
        <begin position="1125"/>
        <end position="1148"/>
    </location>
</feature>
<keyword evidence="13" id="KW-1185">Reference proteome</keyword>
<accession>A0A0F4G9A2</accession>
<feature type="compositionally biased region" description="Pro residues" evidence="9">
    <location>
        <begin position="794"/>
        <end position="804"/>
    </location>
</feature>
<keyword evidence="8 10" id="KW-0472">Membrane</keyword>
<dbReference type="GO" id="GO:0005789">
    <property type="term" value="C:endoplasmic reticulum membrane"/>
    <property type="evidence" value="ECO:0007669"/>
    <property type="project" value="UniProtKB-SubCell"/>
</dbReference>
<feature type="compositionally biased region" description="Polar residues" evidence="9">
    <location>
        <begin position="828"/>
        <end position="840"/>
    </location>
</feature>
<feature type="domain" description="SMP-LTD" evidence="11">
    <location>
        <begin position="284"/>
        <end position="475"/>
    </location>
</feature>
<feature type="compositionally biased region" description="Polar residues" evidence="9">
    <location>
        <begin position="683"/>
        <end position="693"/>
    </location>
</feature>
<evidence type="ECO:0000313" key="13">
    <source>
        <dbReference type="Proteomes" id="UP000033647"/>
    </source>
</evidence>
<gene>
    <name evidence="12" type="ORF">TI39_contig4290g00007</name>
</gene>
<dbReference type="GO" id="GO:0008289">
    <property type="term" value="F:lipid binding"/>
    <property type="evidence" value="ECO:0007669"/>
    <property type="project" value="UniProtKB-KW"/>
</dbReference>
<dbReference type="Pfam" id="PF15413">
    <property type="entry name" value="PH_11"/>
    <property type="match status" value="1"/>
</dbReference>
<reference evidence="12 13" key="1">
    <citation type="submission" date="2015-03" db="EMBL/GenBank/DDBJ databases">
        <title>RNA-seq based gene annotation and comparative genomics of four Zymoseptoria species reveal species-specific pathogenicity related genes and transposable element activity.</title>
        <authorList>
            <person name="Grandaubert J."/>
            <person name="Bhattacharyya A."/>
            <person name="Stukenbrock E.H."/>
        </authorList>
    </citation>
    <scope>NUCLEOTIDE SEQUENCE [LARGE SCALE GENOMIC DNA]</scope>
    <source>
        <strain evidence="12 13">Zb18110</strain>
    </source>
</reference>
<dbReference type="PROSITE" id="PS51847">
    <property type="entry name" value="SMP"/>
    <property type="match status" value="1"/>
</dbReference>
<protein>
    <submittedName>
        <fullName evidence="12">Putative integral membrane like protein</fullName>
    </submittedName>
</protein>
<evidence type="ECO:0000256" key="1">
    <source>
        <dbReference type="ARBA" id="ARBA00004586"/>
    </source>
</evidence>
<feature type="compositionally biased region" description="Low complexity" evidence="9">
    <location>
        <begin position="720"/>
        <end position="739"/>
    </location>
</feature>
<sequence length="1148" mass="125518">MGFRTLLFAYIFGGLTFIPLLLAAAWYLQPRVERSEIEGEETAWNKKKDDADAKEDNEDKIRRHSEDAAASGSFAVLRKYDLQAALTALGAKSGSADNGNGDGSTSTESVSVYQSMYRSVFAGNKPVTSTLLQPDDQQDSQATRRKPLPAQVLYIVLRHGHLMLYDTPGQVEVRHVISLAHHNVSLQAGAHDEHDLDEKKIPESDLFIKRTAIVLTPVELPSGALQQANAPPPARPFYLFSGTNIEKEAFYHALLAARSHPPIPRPLEVDTLIKLQSALHSSAITQETRALNAVIGRVFLAINRTDTLNDFIRFKIEKKLARIQKPAYIPSLRIQSLNMGDAGPLLSNLKLRDLNISGDMTVSADMKYTGGLSLTFLAVARLDLGQRFKARSVDLVLKTSINRLSGPMLLHIKPPPSNRMWFCFEHVPEMEVRVEPVVSERKITYGFVLRAIEERVRTAIAEGLVKPNWDDIPFPFADTRGSHARGGLWRHDGEPDNESTRQSTKNLAERTAKSASVPDFHLEESDVAASTGITSQSEENLVRVRHAATMPIDDSNVKRRHGGSSNAEDDTITSQEKSPLRPKSLRSPSISSQVPSVAVNGQNVEPVRADDASLRTASSTGRRSWLSRANPNPPPPSKDAVEELRDLKDRAGTAAAKTVSSIRDSTILPRKSAEFADDGDANETASTKDTNSVRSERLSDGSTANSPVTSRSFSIQSGESAATTATSSSASTSQTQANQTKRANVIAATVAATTAGRNWAWNTIQRNKNALSRPGEPTEQTSKVPDQPMGRGQPLPPPGVPLPGPQRSLFSGVRRKPAPALPARRPVTGSSENDNQSNGLREQRSKDDLTDERPFQIAEEEFEPWQENSGPTDDAENTSDQSLPLSRTASESSRPFQDLEHNTCQSITPTQTADHPIRPRSSLTPSPSPSLRKKASHENSRIPVLRSSTGQIPPPLPRRRPTSGLSSPARSSPPRSPGTPVDENGNLEVAAGKNKPGAENLVDDSPIGLKVPESEVEAVARENVTAQQASGQVADDPGTRSDTQAGVNVEVPEDVESESERRERLRKLVSSRMTDTSVEDKFRRGEDVHERDFERADEETGGDEEDTKSNERSVTADNGSSTTADRIRERVEWHRGQESTPDKRNEVK</sequence>
<comment type="caution">
    <text evidence="12">The sequence shown here is derived from an EMBL/GenBank/DDBJ whole genome shotgun (WGS) entry which is preliminary data.</text>
</comment>
<dbReference type="EMBL" id="LAFY01004249">
    <property type="protein sequence ID" value="KJX93587.1"/>
    <property type="molecule type" value="Genomic_DNA"/>
</dbReference>
<feature type="compositionally biased region" description="Basic and acidic residues" evidence="9">
    <location>
        <begin position="38"/>
        <end position="51"/>
    </location>
</feature>
<feature type="compositionally biased region" description="Polar residues" evidence="9">
    <location>
        <begin position="615"/>
        <end position="630"/>
    </location>
</feature>
<feature type="compositionally biased region" description="Acidic residues" evidence="9">
    <location>
        <begin position="1095"/>
        <end position="1106"/>
    </location>
</feature>
<evidence type="ECO:0000256" key="3">
    <source>
        <dbReference type="ARBA" id="ARBA00022692"/>
    </source>
</evidence>
<feature type="region of interest" description="Disordered" evidence="9">
    <location>
        <begin position="483"/>
        <end position="640"/>
    </location>
</feature>
<evidence type="ECO:0000256" key="6">
    <source>
        <dbReference type="ARBA" id="ARBA00023055"/>
    </source>
</evidence>
<feature type="compositionally biased region" description="Low complexity" evidence="9">
    <location>
        <begin position="962"/>
        <end position="973"/>
    </location>
</feature>
<dbReference type="GO" id="GO:0032865">
    <property type="term" value="C:ERMES complex"/>
    <property type="evidence" value="ECO:0007669"/>
    <property type="project" value="TreeGrafter"/>
</dbReference>
<evidence type="ECO:0000259" key="11">
    <source>
        <dbReference type="PROSITE" id="PS51847"/>
    </source>
</evidence>
<feature type="compositionally biased region" description="Polar residues" evidence="9">
    <location>
        <begin position="878"/>
        <end position="895"/>
    </location>
</feature>
<evidence type="ECO:0000313" key="12">
    <source>
        <dbReference type="EMBL" id="KJX93587.1"/>
    </source>
</evidence>
<feature type="region of interest" description="Disordered" evidence="9">
    <location>
        <begin position="767"/>
        <end position="1148"/>
    </location>
</feature>
<evidence type="ECO:0000256" key="7">
    <source>
        <dbReference type="ARBA" id="ARBA00023121"/>
    </source>
</evidence>
<dbReference type="OrthoDB" id="26740at2759"/>
<evidence type="ECO:0000256" key="5">
    <source>
        <dbReference type="ARBA" id="ARBA00022989"/>
    </source>
</evidence>
<dbReference type="PANTHER" id="PTHR13466">
    <property type="entry name" value="TEX2 PROTEIN-RELATED"/>
    <property type="match status" value="1"/>
</dbReference>
<keyword evidence="6" id="KW-0445">Lipid transport</keyword>
<feature type="compositionally biased region" description="Polar residues" evidence="9">
    <location>
        <begin position="1112"/>
        <end position="1124"/>
    </location>
</feature>
<dbReference type="GO" id="GO:1990456">
    <property type="term" value="P:mitochondrion-endoplasmic reticulum membrane tethering"/>
    <property type="evidence" value="ECO:0007669"/>
    <property type="project" value="TreeGrafter"/>
</dbReference>
<keyword evidence="2" id="KW-0813">Transport</keyword>
<feature type="transmembrane region" description="Helical" evidence="10">
    <location>
        <begin position="7"/>
        <end position="28"/>
    </location>
</feature>
<keyword evidence="3 10" id="KW-0812">Transmembrane</keyword>
<evidence type="ECO:0000256" key="2">
    <source>
        <dbReference type="ARBA" id="ARBA00022448"/>
    </source>
</evidence>
<keyword evidence="7" id="KW-0446">Lipid-binding</keyword>
<feature type="compositionally biased region" description="Basic and acidic residues" evidence="9">
    <location>
        <begin position="841"/>
        <end position="854"/>
    </location>
</feature>
<dbReference type="CDD" id="cd21675">
    <property type="entry name" value="SMP_TEX2"/>
    <property type="match status" value="1"/>
</dbReference>
<feature type="compositionally biased region" description="Basic and acidic residues" evidence="9">
    <location>
        <begin position="1078"/>
        <end position="1094"/>
    </location>
</feature>
<feature type="compositionally biased region" description="Polar residues" evidence="9">
    <location>
        <begin position="593"/>
        <end position="603"/>
    </location>
</feature>
<feature type="region of interest" description="Disordered" evidence="9">
    <location>
        <begin position="38"/>
        <end position="65"/>
    </location>
</feature>
<feature type="compositionally biased region" description="Polar residues" evidence="9">
    <location>
        <begin position="700"/>
        <end position="719"/>
    </location>
</feature>
<evidence type="ECO:0000256" key="8">
    <source>
        <dbReference type="ARBA" id="ARBA00023136"/>
    </source>
</evidence>
<comment type="subcellular location">
    <subcellularLocation>
        <location evidence="1">Endoplasmic reticulum membrane</location>
    </subcellularLocation>
</comment>
<organism evidence="12 13">
    <name type="scientific">Zymoseptoria brevis</name>
    <dbReference type="NCBI Taxonomy" id="1047168"/>
    <lineage>
        <taxon>Eukaryota</taxon>
        <taxon>Fungi</taxon>
        <taxon>Dikarya</taxon>
        <taxon>Ascomycota</taxon>
        <taxon>Pezizomycotina</taxon>
        <taxon>Dothideomycetes</taxon>
        <taxon>Dothideomycetidae</taxon>
        <taxon>Mycosphaerellales</taxon>
        <taxon>Mycosphaerellaceae</taxon>
        <taxon>Zymoseptoria</taxon>
    </lineage>
</organism>
<dbReference type="PANTHER" id="PTHR13466:SF19">
    <property type="entry name" value="NUCLEUS-VACUOLE JUNCTION PROTEIN 2"/>
    <property type="match status" value="1"/>
</dbReference>
<dbReference type="AlphaFoldDB" id="A0A0F4G9A2"/>
<dbReference type="STRING" id="1047168.A0A0F4G9A2"/>
<keyword evidence="5 10" id="KW-1133">Transmembrane helix</keyword>
<feature type="region of interest" description="Disordered" evidence="9">
    <location>
        <begin position="673"/>
        <end position="739"/>
    </location>
</feature>
<proteinExistence type="predicted"/>
<dbReference type="InterPro" id="IPR031468">
    <property type="entry name" value="SMP_LBD"/>
</dbReference>
<feature type="compositionally biased region" description="Polar residues" evidence="9">
    <location>
        <begin position="902"/>
        <end position="913"/>
    </location>
</feature>
<feature type="compositionally biased region" description="Low complexity" evidence="9">
    <location>
        <begin position="581"/>
        <end position="592"/>
    </location>
</feature>
<dbReference type="Proteomes" id="UP000033647">
    <property type="component" value="Unassembled WGS sequence"/>
</dbReference>
<dbReference type="GO" id="GO:0015914">
    <property type="term" value="P:phospholipid transport"/>
    <property type="evidence" value="ECO:0007669"/>
    <property type="project" value="TreeGrafter"/>
</dbReference>
<evidence type="ECO:0000256" key="10">
    <source>
        <dbReference type="SAM" id="Phobius"/>
    </source>
</evidence>